<dbReference type="EMBL" id="FOLQ01000019">
    <property type="protein sequence ID" value="SFE77295.1"/>
    <property type="molecule type" value="Genomic_DNA"/>
</dbReference>
<proteinExistence type="predicted"/>
<evidence type="ECO:0000256" key="1">
    <source>
        <dbReference type="SAM" id="Phobius"/>
    </source>
</evidence>
<dbReference type="AlphaFoldDB" id="A0A1I2D9S0"/>
<feature type="transmembrane region" description="Helical" evidence="1">
    <location>
        <begin position="28"/>
        <end position="47"/>
    </location>
</feature>
<dbReference type="Proteomes" id="UP000198598">
    <property type="component" value="Unassembled WGS sequence"/>
</dbReference>
<dbReference type="RefSeq" id="WP_177236714.1">
    <property type="nucleotide sequence ID" value="NZ_FOLQ01000019.1"/>
</dbReference>
<keyword evidence="1" id="KW-0472">Membrane</keyword>
<keyword evidence="3" id="KW-1185">Reference proteome</keyword>
<reference evidence="2 3" key="1">
    <citation type="submission" date="2016-10" db="EMBL/GenBank/DDBJ databases">
        <authorList>
            <person name="de Groot N.N."/>
        </authorList>
    </citation>
    <scope>NUCLEOTIDE SEQUENCE [LARGE SCALE GENOMIC DNA]</scope>
    <source>
        <strain evidence="2 3">DSM 26130</strain>
    </source>
</reference>
<accession>A0A1I2D9S0</accession>
<sequence>MIDYLSHWINRGELSGFSPDELAMHERYTDYFTMGIAICVALLYWQFKELKESDLK</sequence>
<protein>
    <submittedName>
        <fullName evidence="2">Uncharacterized protein</fullName>
    </submittedName>
</protein>
<evidence type="ECO:0000313" key="3">
    <source>
        <dbReference type="Proteomes" id="UP000198598"/>
    </source>
</evidence>
<organism evidence="2 3">
    <name type="scientific">Spirosoma endophyticum</name>
    <dbReference type="NCBI Taxonomy" id="662367"/>
    <lineage>
        <taxon>Bacteria</taxon>
        <taxon>Pseudomonadati</taxon>
        <taxon>Bacteroidota</taxon>
        <taxon>Cytophagia</taxon>
        <taxon>Cytophagales</taxon>
        <taxon>Cytophagaceae</taxon>
        <taxon>Spirosoma</taxon>
    </lineage>
</organism>
<keyword evidence="1" id="KW-1133">Transmembrane helix</keyword>
<name>A0A1I2D9S0_9BACT</name>
<gene>
    <name evidence="2" type="ORF">SAMN05216167_11959</name>
</gene>
<keyword evidence="1" id="KW-0812">Transmembrane</keyword>
<evidence type="ECO:0000313" key="2">
    <source>
        <dbReference type="EMBL" id="SFE77295.1"/>
    </source>
</evidence>